<evidence type="ECO:0000256" key="2">
    <source>
        <dbReference type="SAM" id="MobiDB-lite"/>
    </source>
</evidence>
<feature type="compositionally biased region" description="Basic and acidic residues" evidence="2">
    <location>
        <begin position="100"/>
        <end position="112"/>
    </location>
</feature>
<dbReference type="Proteomes" id="UP000481861">
    <property type="component" value="Unassembled WGS sequence"/>
</dbReference>
<reference evidence="3 4" key="1">
    <citation type="submission" date="2020-01" db="EMBL/GenBank/DDBJ databases">
        <authorList>
            <consortium name="DOE Joint Genome Institute"/>
            <person name="Haridas S."/>
            <person name="Albert R."/>
            <person name="Binder M."/>
            <person name="Bloem J."/>
            <person name="Labutti K."/>
            <person name="Salamov A."/>
            <person name="Andreopoulos B."/>
            <person name="Baker S.E."/>
            <person name="Barry K."/>
            <person name="Bills G."/>
            <person name="Bluhm B.H."/>
            <person name="Cannon C."/>
            <person name="Castanera R."/>
            <person name="Culley D.E."/>
            <person name="Daum C."/>
            <person name="Ezra D."/>
            <person name="Gonzalez J.B."/>
            <person name="Henrissat B."/>
            <person name="Kuo A."/>
            <person name="Liang C."/>
            <person name="Lipzen A."/>
            <person name="Lutzoni F."/>
            <person name="Magnuson J."/>
            <person name="Mondo S."/>
            <person name="Nolan M."/>
            <person name="Ohm R."/>
            <person name="Pangilinan J."/>
            <person name="Park H.-J.H."/>
            <person name="Ramirez L."/>
            <person name="Alfaro M."/>
            <person name="Sun H."/>
            <person name="Tritt A."/>
            <person name="Yoshinaga Y."/>
            <person name="Zwiers L.-H.L."/>
            <person name="Turgeon B.G."/>
            <person name="Goodwin S.B."/>
            <person name="Spatafora J.W."/>
            <person name="Crous P.W."/>
            <person name="Grigoriev I.V."/>
        </authorList>
    </citation>
    <scope>NUCLEOTIDE SEQUENCE [LARGE SCALE GENOMIC DNA]</scope>
    <source>
        <strain evidence="3 4">CBS 611.86</strain>
    </source>
</reference>
<proteinExistence type="predicted"/>
<feature type="compositionally biased region" description="Basic and acidic residues" evidence="2">
    <location>
        <begin position="23"/>
        <end position="45"/>
    </location>
</feature>
<feature type="region of interest" description="Disordered" evidence="2">
    <location>
        <begin position="1"/>
        <end position="195"/>
    </location>
</feature>
<organism evidence="3 4">
    <name type="scientific">Massariosphaeria phaeospora</name>
    <dbReference type="NCBI Taxonomy" id="100035"/>
    <lineage>
        <taxon>Eukaryota</taxon>
        <taxon>Fungi</taxon>
        <taxon>Dikarya</taxon>
        <taxon>Ascomycota</taxon>
        <taxon>Pezizomycotina</taxon>
        <taxon>Dothideomycetes</taxon>
        <taxon>Pleosporomycetidae</taxon>
        <taxon>Pleosporales</taxon>
        <taxon>Pleosporales incertae sedis</taxon>
        <taxon>Massariosphaeria</taxon>
    </lineage>
</organism>
<feature type="region of interest" description="Disordered" evidence="2">
    <location>
        <begin position="897"/>
        <end position="925"/>
    </location>
</feature>
<feature type="coiled-coil region" evidence="1">
    <location>
        <begin position="431"/>
        <end position="494"/>
    </location>
</feature>
<keyword evidence="4" id="KW-1185">Reference proteome</keyword>
<feature type="compositionally biased region" description="Polar residues" evidence="2">
    <location>
        <begin position="765"/>
        <end position="789"/>
    </location>
</feature>
<evidence type="ECO:0000313" key="4">
    <source>
        <dbReference type="Proteomes" id="UP000481861"/>
    </source>
</evidence>
<feature type="compositionally biased region" description="Pro residues" evidence="2">
    <location>
        <begin position="824"/>
        <end position="833"/>
    </location>
</feature>
<gene>
    <name evidence="3" type="ORF">BDV95DRAFT_605641</name>
</gene>
<keyword evidence="1" id="KW-0175">Coiled coil</keyword>
<dbReference type="EMBL" id="JAADJZ010000008">
    <property type="protein sequence ID" value="KAF2873073.1"/>
    <property type="molecule type" value="Genomic_DNA"/>
</dbReference>
<feature type="compositionally biased region" description="Low complexity" evidence="2">
    <location>
        <begin position="791"/>
        <end position="823"/>
    </location>
</feature>
<sequence length="925" mass="102494">MPIEKSTDSGANKPYSCSTATVRADDSAKKELDVHSSAKDARSADRSSLSKGILKKRPATDQAPQGSSPAVKKIRFESPCVSDQTSNGRVANSSGNASRTSEERVARPERGNEQVGIHVSKTKDVQASPTNVMSSNDTKISQVEADVSQQRGESSGLQSTTASNTGHVVDLTENEIHEPARKKPQPSTPVRPEHDPHILQPIQILRDKCWQLDTRLARTHDTQGKAMKEMRAQLERRRATQTRHEVTINLLEETIKSHGETINDLQRKLRHEQQITSGLTKSHWELKHSFDTLEKKRQEDLEKMFEEVRRTSRREVEDHKQALASQLVASQNETLAILRSEIAEAASPSVKDFEDHKNSIEDHLASSQKDVLVQLATIRSEVAEAASRSAKELLEDHKQSIESQLLGSQKDTAESLAAIHQKVSEASSMSAKELEHHKQTIESQLASNEKNVSEQLATLHQEVSKASSTSAKELEDHKQTIESQLAENQKHTLKHLAEILEASSASAEECDVDHNNQTKSPVSENCAIKSDHANTCSSLWKGDTKATEPAQIIFDMESLEDRVATLEIKKRAEQQHRETVAKDIPSLKNMLEALTKSVSKQESRITAVNKLLEVRTSALVTEVNASMARHIEELHKGDTCTLAAGITAEVNEKMARHIEELQKGDATLAAHITAEVNGNMEKRMEKLSRDMLQGCYDRSEGTKRFLNDQLGKRWTKFQQLAMTTHTRNGIQATPGLQLASLPPHLQYSILQCNQQAQQRNQQHQLPMQQPSNQQPHQTALPQNPRSQAVMQLPLSPTSPHQPLSPQTQQQPQSPIQFPLSPTSPQQPPNPPAPRRGSFPLTHQTQPADQFVLVPFTYLQQLESNHITIGSPPQHAAVPALQQQQQHITVPQRTITLQAAPNPTPNHAPGTMGPPARPPQRMAGSG</sequence>
<feature type="compositionally biased region" description="Polar residues" evidence="2">
    <location>
        <begin position="81"/>
        <end position="99"/>
    </location>
</feature>
<protein>
    <submittedName>
        <fullName evidence="3">Uncharacterized protein</fullName>
    </submittedName>
</protein>
<feature type="region of interest" description="Disordered" evidence="2">
    <location>
        <begin position="754"/>
        <end position="841"/>
    </location>
</feature>
<accession>A0A7C8ICY4</accession>
<feature type="compositionally biased region" description="Polar residues" evidence="2">
    <location>
        <begin position="125"/>
        <end position="166"/>
    </location>
</feature>
<comment type="caution">
    <text evidence="3">The sequence shown here is derived from an EMBL/GenBank/DDBJ whole genome shotgun (WGS) entry which is preliminary data.</text>
</comment>
<dbReference type="AlphaFoldDB" id="A0A7C8ICY4"/>
<name>A0A7C8ICY4_9PLEO</name>
<evidence type="ECO:0000313" key="3">
    <source>
        <dbReference type="EMBL" id="KAF2873073.1"/>
    </source>
</evidence>
<evidence type="ECO:0000256" key="1">
    <source>
        <dbReference type="SAM" id="Coils"/>
    </source>
</evidence>
<feature type="compositionally biased region" description="Low complexity" evidence="2">
    <location>
        <begin position="754"/>
        <end position="764"/>
    </location>
</feature>